<dbReference type="AlphaFoldDB" id="A0A8H3FWR9"/>
<feature type="region of interest" description="Disordered" evidence="1">
    <location>
        <begin position="577"/>
        <end position="597"/>
    </location>
</feature>
<name>A0A8H3FWR9_9LECA</name>
<dbReference type="PROSITE" id="PS50245">
    <property type="entry name" value="CAP_GLY_2"/>
    <property type="match status" value="1"/>
</dbReference>
<dbReference type="PANTHER" id="PTHR18916:SF83">
    <property type="entry name" value="TIP ELONGATION PROTEIN 1"/>
    <property type="match status" value="1"/>
</dbReference>
<feature type="region of interest" description="Disordered" evidence="1">
    <location>
        <begin position="389"/>
        <end position="467"/>
    </location>
</feature>
<reference evidence="3" key="1">
    <citation type="submission" date="2021-03" db="EMBL/GenBank/DDBJ databases">
        <authorList>
            <person name="Tagirdzhanova G."/>
        </authorList>
    </citation>
    <scope>NUCLEOTIDE SEQUENCE</scope>
</reference>
<organism evidence="3 4">
    <name type="scientific">Gomphillus americanus</name>
    <dbReference type="NCBI Taxonomy" id="1940652"/>
    <lineage>
        <taxon>Eukaryota</taxon>
        <taxon>Fungi</taxon>
        <taxon>Dikarya</taxon>
        <taxon>Ascomycota</taxon>
        <taxon>Pezizomycotina</taxon>
        <taxon>Lecanoromycetes</taxon>
        <taxon>OSLEUM clade</taxon>
        <taxon>Ostropomycetidae</taxon>
        <taxon>Ostropales</taxon>
        <taxon>Graphidaceae</taxon>
        <taxon>Gomphilloideae</taxon>
        <taxon>Gomphillus</taxon>
    </lineage>
</organism>
<feature type="compositionally biased region" description="Polar residues" evidence="1">
    <location>
        <begin position="408"/>
        <end position="421"/>
    </location>
</feature>
<evidence type="ECO:0000313" key="4">
    <source>
        <dbReference type="Proteomes" id="UP000664169"/>
    </source>
</evidence>
<feature type="compositionally biased region" description="Low complexity" evidence="1">
    <location>
        <begin position="430"/>
        <end position="440"/>
    </location>
</feature>
<protein>
    <recommendedName>
        <fullName evidence="2">CAP-Gly domain-containing protein</fullName>
    </recommendedName>
</protein>
<dbReference type="Gene3D" id="2.30.30.190">
    <property type="entry name" value="CAP Gly-rich-like domain"/>
    <property type="match status" value="1"/>
</dbReference>
<feature type="region of interest" description="Disordered" evidence="1">
    <location>
        <begin position="483"/>
        <end position="508"/>
    </location>
</feature>
<gene>
    <name evidence="3" type="ORF">GOMPHAMPRED_006505</name>
</gene>
<dbReference type="OrthoDB" id="2130750at2759"/>
<feature type="compositionally biased region" description="Low complexity" evidence="1">
    <location>
        <begin position="483"/>
        <end position="494"/>
    </location>
</feature>
<feature type="compositionally biased region" description="Low complexity" evidence="1">
    <location>
        <begin position="156"/>
        <end position="169"/>
    </location>
</feature>
<keyword evidence="4" id="KW-1185">Reference proteome</keyword>
<dbReference type="InterPro" id="IPR036859">
    <property type="entry name" value="CAP-Gly_dom_sf"/>
</dbReference>
<accession>A0A8H3FWR9</accession>
<evidence type="ECO:0000259" key="2">
    <source>
        <dbReference type="PROSITE" id="PS50245"/>
    </source>
</evidence>
<evidence type="ECO:0000256" key="1">
    <source>
        <dbReference type="SAM" id="MobiDB-lite"/>
    </source>
</evidence>
<dbReference type="InterPro" id="IPR000938">
    <property type="entry name" value="CAP-Gly_domain"/>
</dbReference>
<feature type="region of interest" description="Disordered" evidence="1">
    <location>
        <begin position="139"/>
        <end position="192"/>
    </location>
</feature>
<dbReference type="Pfam" id="PF01302">
    <property type="entry name" value="CAP_GLY"/>
    <property type="match status" value="1"/>
</dbReference>
<feature type="compositionally biased region" description="Polar residues" evidence="1">
    <location>
        <begin position="451"/>
        <end position="462"/>
    </location>
</feature>
<evidence type="ECO:0000313" key="3">
    <source>
        <dbReference type="EMBL" id="CAF9932146.1"/>
    </source>
</evidence>
<comment type="caution">
    <text evidence="3">The sequence shown here is derived from an EMBL/GenBank/DDBJ whole genome shotgun (WGS) entry which is preliminary data.</text>
</comment>
<sequence>MIQLKLKPSPRHNLTHKLSTPIMTQKVGGLGGSDEYIEVGDLVEVPGGMDGTVKFVGEVRGKQGFFVGVELSKRWAHRGKNDGDAEGIRYFSTSIPGAGIFLPIARAIKINSPATSVGSVPATPTTPSIDHLPIQREDTMSPTPVIRPNQFSQSMRAPSPALRPKSRPSLPRPESPLRRMQAAPVSTPGGRKSLNILQQNRLPAAKVVASPTPAKFGGSVRAPVQARPSVTSTPGRAGSSAAVRRGGLEESSEIASLQAMIAEKNTKIASLTAEFDAHRADFRSTLDTLELASTETERVYEKKVEDLLQERELLLAQGGDVESVAQQLRQMEEVVQELEEGLEDARRGEAEARGEVEFLRGEVERVRAELRRERERNVDLIREVDEARRNRSRAKTSLPMDSGIHGTINEQSSRQITTSPALNDKRGTINSLESNKSSSPKSEKKHDPSSRPNSLRESTTGQEMKDRIEDSPTINQTIIAQPTQPAAQPAAQPVQTPPQAPELTVSEDDPDKWCALCEQDGHDNSYGTLNQLPSADSFVPLVSASLSNPAELLPWYAPLEATTPQEGEVAYQTRLAGDNTANSPKTNPPASPDSPGWYAWREKQRQDREDLRASSSAWPNLKKSASIQGLRTRAATTADGTAPTFILSGSARKASFDQQRLILTGGYPVRSESLKPAILDMKRQRSVDQLKFAANGIYPARSESLRPAT</sequence>
<dbReference type="SUPFAM" id="SSF74924">
    <property type="entry name" value="Cap-Gly domain"/>
    <property type="match status" value="1"/>
</dbReference>
<dbReference type="PANTHER" id="PTHR18916">
    <property type="entry name" value="DYNACTIN 1-RELATED MICROTUBULE-BINDING"/>
    <property type="match status" value="1"/>
</dbReference>
<feature type="region of interest" description="Disordered" evidence="1">
    <location>
        <begin position="216"/>
        <end position="245"/>
    </location>
</feature>
<dbReference type="Proteomes" id="UP000664169">
    <property type="component" value="Unassembled WGS sequence"/>
</dbReference>
<dbReference type="EMBL" id="CAJPDQ010000042">
    <property type="protein sequence ID" value="CAF9932146.1"/>
    <property type="molecule type" value="Genomic_DNA"/>
</dbReference>
<proteinExistence type="predicted"/>
<dbReference type="SMART" id="SM01052">
    <property type="entry name" value="CAP_GLY"/>
    <property type="match status" value="1"/>
</dbReference>
<feature type="domain" description="CAP-Gly" evidence="2">
    <location>
        <begin position="57"/>
        <end position="103"/>
    </location>
</feature>